<dbReference type="EMBL" id="VKLW01000022">
    <property type="protein sequence ID" value="TYK32900.1"/>
    <property type="molecule type" value="Genomic_DNA"/>
</dbReference>
<dbReference type="InterPro" id="IPR025380">
    <property type="entry name" value="DUF4369"/>
</dbReference>
<evidence type="ECO:0000313" key="6">
    <source>
        <dbReference type="EMBL" id="TYK32900.1"/>
    </source>
</evidence>
<keyword evidence="2" id="KW-0201">Cytochrome c-type biogenesis</keyword>
<dbReference type="GO" id="GO:0030313">
    <property type="term" value="C:cell envelope"/>
    <property type="evidence" value="ECO:0007669"/>
    <property type="project" value="UniProtKB-SubCell"/>
</dbReference>
<dbReference type="AlphaFoldDB" id="A0A5D3EBH5"/>
<dbReference type="GO" id="GO:0017004">
    <property type="term" value="P:cytochrome complex assembly"/>
    <property type="evidence" value="ECO:0007669"/>
    <property type="project" value="UniProtKB-KW"/>
</dbReference>
<evidence type="ECO:0000256" key="3">
    <source>
        <dbReference type="ARBA" id="ARBA00023157"/>
    </source>
</evidence>
<dbReference type="InterPro" id="IPR036249">
    <property type="entry name" value="Thioredoxin-like_sf"/>
</dbReference>
<comment type="caution">
    <text evidence="6">The sequence shown here is derived from an EMBL/GenBank/DDBJ whole genome shotgun (WGS) entry which is preliminary data.</text>
</comment>
<sequence length="386" mass="43749">MLYRIFIFIAGMLCLSGIKAQNVCVIDARILKDTLRFTSQRIEKVYLTQVDEYDRLVPVDSALLQSGRFRFERMLPEGAPRLMYFITGFDNGQIPVFVEPGNVNILLRDGAYPGGARVTGTETNELYNAYKAISEKCTQAQNDSLRILSQRYGEKWMDEEEGMMERMRIGAAELIECNAERIRFLIAHNDSPLAPLMMQREIAYMLDKRYAEWLLKSLSPVLKDHPYYRSFGNMVRAQDLKVGGELPDITIPLIEGTKVNLNNYRGKYVLLDFWASWCAPCLKEIPNLIQIYDEAKAKNADFLIVSFSLDNKEKAWKDAIVAKGMDKPGWIHGSDLLGWGSPAARLMGVSAIPQTILIDPEGKAVSFSLRGEEMVRRIRQILSGGL</sequence>
<dbReference type="PANTHER" id="PTHR42852">
    <property type="entry name" value="THIOL:DISULFIDE INTERCHANGE PROTEIN DSBE"/>
    <property type="match status" value="1"/>
</dbReference>
<dbReference type="Proteomes" id="UP000324383">
    <property type="component" value="Unassembled WGS sequence"/>
</dbReference>
<keyword evidence="4" id="KW-0676">Redox-active center</keyword>
<proteinExistence type="predicted"/>
<evidence type="ECO:0000256" key="2">
    <source>
        <dbReference type="ARBA" id="ARBA00022748"/>
    </source>
</evidence>
<comment type="subcellular location">
    <subcellularLocation>
        <location evidence="1">Cell envelope</location>
    </subcellularLocation>
</comment>
<dbReference type="SUPFAM" id="SSF52833">
    <property type="entry name" value="Thioredoxin-like"/>
    <property type="match status" value="1"/>
</dbReference>
<evidence type="ECO:0000256" key="1">
    <source>
        <dbReference type="ARBA" id="ARBA00004196"/>
    </source>
</evidence>
<accession>A0A5D3EBH5</accession>
<dbReference type="PROSITE" id="PS51352">
    <property type="entry name" value="THIOREDOXIN_2"/>
    <property type="match status" value="1"/>
</dbReference>
<organism evidence="6 7">
    <name type="scientific">Bacteroides pyogenes</name>
    <dbReference type="NCBI Taxonomy" id="310300"/>
    <lineage>
        <taxon>Bacteria</taxon>
        <taxon>Pseudomonadati</taxon>
        <taxon>Bacteroidota</taxon>
        <taxon>Bacteroidia</taxon>
        <taxon>Bacteroidales</taxon>
        <taxon>Bacteroidaceae</taxon>
        <taxon>Bacteroides</taxon>
    </lineage>
</organism>
<keyword evidence="3" id="KW-1015">Disulfide bond</keyword>
<reference evidence="6 7" key="1">
    <citation type="submission" date="2019-07" db="EMBL/GenBank/DDBJ databases">
        <title>Draft Genome Sequences of Bacteroides pyogenes Strains Isolated from the Uterus Holstein Dairy Cows with Metritis.</title>
        <authorList>
            <person name="Cunha F."/>
            <person name="Galvao K.N."/>
            <person name="Jeon S.J."/>
            <person name="Jeong K.C."/>
        </authorList>
    </citation>
    <scope>NUCLEOTIDE SEQUENCE [LARGE SCALE GENOMIC DNA]</scope>
    <source>
        <strain evidence="6 7">KG-31</strain>
    </source>
</reference>
<dbReference type="InterPro" id="IPR017937">
    <property type="entry name" value="Thioredoxin_CS"/>
</dbReference>
<evidence type="ECO:0000256" key="4">
    <source>
        <dbReference type="ARBA" id="ARBA00023284"/>
    </source>
</evidence>
<dbReference type="InterPro" id="IPR050553">
    <property type="entry name" value="Thioredoxin_ResA/DsbE_sf"/>
</dbReference>
<dbReference type="PROSITE" id="PS00194">
    <property type="entry name" value="THIOREDOXIN_1"/>
    <property type="match status" value="1"/>
</dbReference>
<name>A0A5D3EBH5_9BACE</name>
<evidence type="ECO:0000313" key="7">
    <source>
        <dbReference type="Proteomes" id="UP000324383"/>
    </source>
</evidence>
<dbReference type="InterPro" id="IPR013766">
    <property type="entry name" value="Thioredoxin_domain"/>
</dbReference>
<dbReference type="Pfam" id="PF14289">
    <property type="entry name" value="DUF4369"/>
    <property type="match status" value="1"/>
</dbReference>
<dbReference type="PANTHER" id="PTHR42852:SF6">
    <property type="entry name" value="THIOL:DISULFIDE INTERCHANGE PROTEIN DSBE"/>
    <property type="match status" value="1"/>
</dbReference>
<feature type="domain" description="Thioredoxin" evidence="5">
    <location>
        <begin position="240"/>
        <end position="386"/>
    </location>
</feature>
<keyword evidence="7" id="KW-1185">Reference proteome</keyword>
<dbReference type="Gene3D" id="3.40.30.10">
    <property type="entry name" value="Glutaredoxin"/>
    <property type="match status" value="1"/>
</dbReference>
<dbReference type="Pfam" id="PF00578">
    <property type="entry name" value="AhpC-TSA"/>
    <property type="match status" value="1"/>
</dbReference>
<evidence type="ECO:0000259" key="5">
    <source>
        <dbReference type="PROSITE" id="PS51352"/>
    </source>
</evidence>
<dbReference type="CDD" id="cd02966">
    <property type="entry name" value="TlpA_like_family"/>
    <property type="match status" value="1"/>
</dbReference>
<dbReference type="InterPro" id="IPR000866">
    <property type="entry name" value="AhpC/TSA"/>
</dbReference>
<gene>
    <name evidence="6" type="ORF">FNJ60_10190</name>
</gene>
<protein>
    <submittedName>
        <fullName evidence="6">AhpC/TSA family protein</fullName>
    </submittedName>
</protein>